<feature type="transmembrane region" description="Helical" evidence="1">
    <location>
        <begin position="6"/>
        <end position="23"/>
    </location>
</feature>
<evidence type="ECO:0000313" key="2">
    <source>
        <dbReference type="EMBL" id="ATA65959.1"/>
    </source>
</evidence>
<accession>A0A250E4G6</accession>
<keyword evidence="1" id="KW-0812">Transmembrane</keyword>
<organism evidence="2">
    <name type="scientific">Vibrio parahaemolyticus</name>
    <dbReference type="NCBI Taxonomy" id="670"/>
    <lineage>
        <taxon>Bacteria</taxon>
        <taxon>Pseudomonadati</taxon>
        <taxon>Pseudomonadota</taxon>
        <taxon>Gammaproteobacteria</taxon>
        <taxon>Vibrionales</taxon>
        <taxon>Vibrionaceae</taxon>
        <taxon>Vibrio</taxon>
    </lineage>
</organism>
<sequence>MPSFVIIILVISLFSFFLLRSYIGAPSKQGCILFELVFLGGLNEEKYNIYHISFDKYA</sequence>
<reference evidence="2" key="1">
    <citation type="journal article" date="2017" name="Appl. Environ. Microbiol.">
        <title>Parallel evolution of two clades of a major Atlantic endemic Vibrio parahaemolyticus pathogen lineage by independent acquisition of related pathogenicity islands.</title>
        <authorList>
            <person name="Xu F."/>
            <person name="Gonzalez-Escalona N."/>
            <person name="Drees K.P."/>
            <person name="Sebra R.P."/>
            <person name="Cooper V.S."/>
            <person name="Jones S.H."/>
            <person name="Whistler C.A."/>
        </authorList>
    </citation>
    <scope>NUCLEOTIDE SEQUENCE</scope>
    <source>
        <strain evidence="2">MAVP-QPI</strain>
    </source>
</reference>
<proteinExistence type="predicted"/>
<dbReference type="EMBL" id="MF066646">
    <property type="protein sequence ID" value="ATA65959.1"/>
    <property type="molecule type" value="Genomic_DNA"/>
</dbReference>
<gene>
    <name evidence="2" type="ORF">MAVP-QPI_00011</name>
</gene>
<protein>
    <submittedName>
        <fullName evidence="2">Uncharacterized protein</fullName>
    </submittedName>
</protein>
<keyword evidence="1" id="KW-0472">Membrane</keyword>
<evidence type="ECO:0000256" key="1">
    <source>
        <dbReference type="SAM" id="Phobius"/>
    </source>
</evidence>
<name>A0A250E4G6_VIBPH</name>
<keyword evidence="1" id="KW-1133">Transmembrane helix</keyword>
<dbReference type="AlphaFoldDB" id="A0A250E4G6"/>